<reference evidence="2 3" key="1">
    <citation type="journal article" date="2021" name="Elife">
        <title>Chloroplast acquisition without the gene transfer in kleptoplastic sea slugs, Plakobranchus ocellatus.</title>
        <authorList>
            <person name="Maeda T."/>
            <person name="Takahashi S."/>
            <person name="Yoshida T."/>
            <person name="Shimamura S."/>
            <person name="Takaki Y."/>
            <person name="Nagai Y."/>
            <person name="Toyoda A."/>
            <person name="Suzuki Y."/>
            <person name="Arimoto A."/>
            <person name="Ishii H."/>
            <person name="Satoh N."/>
            <person name="Nishiyama T."/>
            <person name="Hasebe M."/>
            <person name="Maruyama T."/>
            <person name="Minagawa J."/>
            <person name="Obokata J."/>
            <person name="Shigenobu S."/>
        </authorList>
    </citation>
    <scope>NUCLEOTIDE SEQUENCE [LARGE SCALE GENOMIC DNA]</scope>
</reference>
<comment type="caution">
    <text evidence="2">The sequence shown here is derived from an EMBL/GenBank/DDBJ whole genome shotgun (WGS) entry which is preliminary data.</text>
</comment>
<organism evidence="2 3">
    <name type="scientific">Elysia marginata</name>
    <dbReference type="NCBI Taxonomy" id="1093978"/>
    <lineage>
        <taxon>Eukaryota</taxon>
        <taxon>Metazoa</taxon>
        <taxon>Spiralia</taxon>
        <taxon>Lophotrochozoa</taxon>
        <taxon>Mollusca</taxon>
        <taxon>Gastropoda</taxon>
        <taxon>Heterobranchia</taxon>
        <taxon>Euthyneura</taxon>
        <taxon>Panpulmonata</taxon>
        <taxon>Sacoglossa</taxon>
        <taxon>Placobranchoidea</taxon>
        <taxon>Plakobranchidae</taxon>
        <taxon>Elysia</taxon>
    </lineage>
</organism>
<evidence type="ECO:0008006" key="4">
    <source>
        <dbReference type="Google" id="ProtNLM"/>
    </source>
</evidence>
<dbReference type="AlphaFoldDB" id="A0AAV4FDB1"/>
<feature type="compositionally biased region" description="Basic and acidic residues" evidence="1">
    <location>
        <begin position="31"/>
        <end position="49"/>
    </location>
</feature>
<dbReference type="EMBL" id="BMAT01004233">
    <property type="protein sequence ID" value="GFR70765.1"/>
    <property type="molecule type" value="Genomic_DNA"/>
</dbReference>
<keyword evidence="3" id="KW-1185">Reference proteome</keyword>
<protein>
    <recommendedName>
        <fullName evidence="4">Coiled-coil domain-containing protein 86</fullName>
    </recommendedName>
</protein>
<feature type="compositionally biased region" description="Basic and acidic residues" evidence="1">
    <location>
        <begin position="7"/>
        <end position="21"/>
    </location>
</feature>
<feature type="compositionally biased region" description="Basic and acidic residues" evidence="1">
    <location>
        <begin position="66"/>
        <end position="79"/>
    </location>
</feature>
<name>A0AAV4FDB1_9GAST</name>
<sequence>MRRPSEKRRSEGRGVLRRPTEGDGLPTNSKKPKDMTEEEKRAHAAEFKRQSRARQNPQKKRWAKVKNAEYQRRFREKTKMSSTLRT</sequence>
<proteinExistence type="predicted"/>
<gene>
    <name evidence="2" type="ORF">ElyMa_002080600</name>
</gene>
<evidence type="ECO:0000256" key="1">
    <source>
        <dbReference type="SAM" id="MobiDB-lite"/>
    </source>
</evidence>
<accession>A0AAV4FDB1</accession>
<feature type="region of interest" description="Disordered" evidence="1">
    <location>
        <begin position="1"/>
        <end position="86"/>
    </location>
</feature>
<evidence type="ECO:0000313" key="3">
    <source>
        <dbReference type="Proteomes" id="UP000762676"/>
    </source>
</evidence>
<dbReference type="Proteomes" id="UP000762676">
    <property type="component" value="Unassembled WGS sequence"/>
</dbReference>
<evidence type="ECO:0000313" key="2">
    <source>
        <dbReference type="EMBL" id="GFR70765.1"/>
    </source>
</evidence>